<evidence type="ECO:0000256" key="3">
    <source>
        <dbReference type="ARBA" id="ARBA00022490"/>
    </source>
</evidence>
<evidence type="ECO:0000256" key="13">
    <source>
        <dbReference type="ARBA" id="ARBA00076637"/>
    </source>
</evidence>
<feature type="compositionally biased region" description="Low complexity" evidence="16">
    <location>
        <begin position="167"/>
        <end position="181"/>
    </location>
</feature>
<evidence type="ECO:0000256" key="17">
    <source>
        <dbReference type="SAM" id="SignalP"/>
    </source>
</evidence>
<evidence type="ECO:0000256" key="9">
    <source>
        <dbReference type="ARBA" id="ARBA00023203"/>
    </source>
</evidence>
<feature type="region of interest" description="Disordered" evidence="16">
    <location>
        <begin position="102"/>
        <end position="139"/>
    </location>
</feature>
<protein>
    <recommendedName>
        <fullName evidence="12">Neurabin-1</fullName>
    </recommendedName>
    <alternativeName>
        <fullName evidence="14">Neurabin-I</fullName>
    </alternativeName>
    <alternativeName>
        <fullName evidence="13">Neural tissue-specific F-actin-binding protein I</fullName>
    </alternativeName>
    <alternativeName>
        <fullName evidence="15">Protein phosphatase 1 regulatory subunit 9A</fullName>
    </alternativeName>
</protein>
<evidence type="ECO:0000256" key="11">
    <source>
        <dbReference type="ARBA" id="ARBA00034103"/>
    </source>
</evidence>
<keyword evidence="4" id="KW-0597">Phosphoprotein</keyword>
<dbReference type="InterPro" id="IPR040645">
    <property type="entry name" value="Neurabin-1/2_PDZ"/>
</dbReference>
<dbReference type="SUPFAM" id="SSF50156">
    <property type="entry name" value="PDZ domain-like"/>
    <property type="match status" value="1"/>
</dbReference>
<evidence type="ECO:0000256" key="8">
    <source>
        <dbReference type="ARBA" id="ARBA00023054"/>
    </source>
</evidence>
<feature type="region of interest" description="Disordered" evidence="16">
    <location>
        <begin position="532"/>
        <end position="557"/>
    </location>
</feature>
<sequence>YRNLPVIVVLVSCPVVSCLRSILENKIRQQSLLSDEQAKEVEQILNAAPSVGVAVAAVVATATSPTSIKNLIEDLPGQSSVAAAANGEQDIQIAAVPAIVEEDEDEEEDEFQEEDDEEEDHARAEFDANGGDADGDSDDVEAVDIVGFGHASSALNATFVKADSTETETTTTTPSTATTATTRHDDDEPEWLRDVLEAPKRSLENLLITSVTSGRGQREELENGYDLQEKHSDLNHTYVTSGESLHESIVSVESTQSDATLNQTTTIDDSIISSKHNSTYSLADAEQAINSTVLSTGVTELDDSQYYIPEYPPVRSKEVLVEAGVHYFEDGNFWMEVPGLLDFDDDDCSYPPITVRKNPKVRFSSGPIHVYSTFSVNDYDRRNEDVDPVAASAEYELEKRVEKMHVFPVELMKGPEGLGLSIIGMGVGADAGLEKLGIFVKTITDNGAAARDGRIQVNDQIIEVDGKSLVGVTQAYAASVLRNTSGLVKFQIGRERDPENSEVAQLIRLSLQADREKEERLKRQQEEYLRRTLDYSEDSTQPVSANSSVCEGPSSPVQVEHPMEVEATHSQEVESLKRLLQEVRTLGRPIRIADPGKNLSCSLLLFQVGHWLMGIELERYITVFKEHNVEGGALLTLDSKDFKTLGVCGDDKHRLKKRLKDLKANIEKERKDMERERREREKAIRKAEKKAAKKK</sequence>
<dbReference type="Pfam" id="PF00536">
    <property type="entry name" value="SAM_1"/>
    <property type="match status" value="1"/>
</dbReference>
<keyword evidence="9" id="KW-0009">Actin-binding</keyword>
<dbReference type="FunFam" id="1.10.150.50:FF:000008">
    <property type="entry name" value="Neurabin-1 isoform 1-like protein"/>
    <property type="match status" value="1"/>
</dbReference>
<dbReference type="Gene3D" id="1.10.150.50">
    <property type="entry name" value="Transcription Factor, Ets-1"/>
    <property type="match status" value="1"/>
</dbReference>
<feature type="non-terminal residue" evidence="20">
    <location>
        <position position="1"/>
    </location>
</feature>
<name>A0A6P4G0W9_DRORH</name>
<keyword evidence="10" id="KW-0206">Cytoskeleton</keyword>
<proteinExistence type="predicted"/>
<dbReference type="CDD" id="cd06790">
    <property type="entry name" value="PDZ_neurabin-like"/>
    <property type="match status" value="1"/>
</dbReference>
<comment type="subcellular location">
    <subcellularLocation>
        <location evidence="1">Cytoplasm</location>
        <location evidence="1">Cytoskeleton</location>
    </subcellularLocation>
    <subcellularLocation>
        <location evidence="11">Synapse</location>
    </subcellularLocation>
</comment>
<keyword evidence="5" id="KW-0221">Differentiation</keyword>
<feature type="compositionally biased region" description="Acidic residues" evidence="16">
    <location>
        <begin position="102"/>
        <end position="119"/>
    </location>
</feature>
<dbReference type="FunFam" id="2.30.42.10:FF:000010">
    <property type="entry name" value="Neurabin-1 isoform 1"/>
    <property type="match status" value="1"/>
</dbReference>
<evidence type="ECO:0000256" key="5">
    <source>
        <dbReference type="ARBA" id="ARBA00022782"/>
    </source>
</evidence>
<evidence type="ECO:0000256" key="4">
    <source>
        <dbReference type="ARBA" id="ARBA00022553"/>
    </source>
</evidence>
<dbReference type="CDD" id="cd09512">
    <property type="entry name" value="SAM_Neurabin-like"/>
    <property type="match status" value="1"/>
</dbReference>
<dbReference type="Pfam" id="PF17817">
    <property type="entry name" value="PDZ_5"/>
    <property type="match status" value="1"/>
</dbReference>
<dbReference type="SMART" id="SM00228">
    <property type="entry name" value="PDZ"/>
    <property type="match status" value="1"/>
</dbReference>
<dbReference type="PROSITE" id="PS50105">
    <property type="entry name" value="SAM_DOMAIN"/>
    <property type="match status" value="1"/>
</dbReference>
<evidence type="ECO:0000256" key="7">
    <source>
        <dbReference type="ARBA" id="ARBA00023018"/>
    </source>
</evidence>
<dbReference type="SUPFAM" id="SSF47769">
    <property type="entry name" value="SAM/Pointed domain"/>
    <property type="match status" value="1"/>
</dbReference>
<dbReference type="PANTHER" id="PTHR16154:SF6">
    <property type="entry name" value="SPINOPHILIN, ISOFORM J"/>
    <property type="match status" value="1"/>
</dbReference>
<dbReference type="PANTHER" id="PTHR16154">
    <property type="entry name" value="NEURABIN"/>
    <property type="match status" value="1"/>
</dbReference>
<feature type="domain" description="SAM" evidence="18">
    <location>
        <begin position="607"/>
        <end position="647"/>
    </location>
</feature>
<reference evidence="20" key="1">
    <citation type="submission" date="2025-08" db="UniProtKB">
        <authorList>
            <consortium name="RefSeq"/>
        </authorList>
    </citation>
    <scope>IDENTIFICATION</scope>
</reference>
<keyword evidence="8" id="KW-0175">Coiled coil</keyword>
<dbReference type="InterPro" id="IPR001660">
    <property type="entry name" value="SAM"/>
</dbReference>
<keyword evidence="3" id="KW-0963">Cytoplasm</keyword>
<evidence type="ECO:0000256" key="12">
    <source>
        <dbReference type="ARBA" id="ARBA00067399"/>
    </source>
</evidence>
<evidence type="ECO:0000256" key="1">
    <source>
        <dbReference type="ARBA" id="ARBA00004245"/>
    </source>
</evidence>
<evidence type="ECO:0000259" key="18">
    <source>
        <dbReference type="PROSITE" id="PS50105"/>
    </source>
</evidence>
<evidence type="ECO:0000313" key="20">
    <source>
        <dbReference type="RefSeq" id="XP_016991106.1"/>
    </source>
</evidence>
<dbReference type="GO" id="GO:0014069">
    <property type="term" value="C:postsynaptic density"/>
    <property type="evidence" value="ECO:0007669"/>
    <property type="project" value="TreeGrafter"/>
</dbReference>
<dbReference type="Pfam" id="PF00595">
    <property type="entry name" value="PDZ"/>
    <property type="match status" value="1"/>
</dbReference>
<dbReference type="InterPro" id="IPR036034">
    <property type="entry name" value="PDZ_sf"/>
</dbReference>
<organism evidence="20">
    <name type="scientific">Drosophila rhopaloa</name>
    <name type="common">Fruit fly</name>
    <dbReference type="NCBI Taxonomy" id="1041015"/>
    <lineage>
        <taxon>Eukaryota</taxon>
        <taxon>Metazoa</taxon>
        <taxon>Ecdysozoa</taxon>
        <taxon>Arthropoda</taxon>
        <taxon>Hexapoda</taxon>
        <taxon>Insecta</taxon>
        <taxon>Pterygota</taxon>
        <taxon>Neoptera</taxon>
        <taxon>Endopterygota</taxon>
        <taxon>Diptera</taxon>
        <taxon>Brachycera</taxon>
        <taxon>Muscomorpha</taxon>
        <taxon>Ephydroidea</taxon>
        <taxon>Drosophilidae</taxon>
        <taxon>Drosophila</taxon>
        <taxon>Sophophora</taxon>
    </lineage>
</organism>
<feature type="signal peptide" evidence="17">
    <location>
        <begin position="1"/>
        <end position="18"/>
    </location>
</feature>
<keyword evidence="2" id="KW-0217">Developmental protein</keyword>
<feature type="compositionally biased region" description="Polar residues" evidence="16">
    <location>
        <begin position="538"/>
        <end position="549"/>
    </location>
</feature>
<evidence type="ECO:0000256" key="10">
    <source>
        <dbReference type="ARBA" id="ARBA00023212"/>
    </source>
</evidence>
<dbReference type="GO" id="GO:0007015">
    <property type="term" value="P:actin filament organization"/>
    <property type="evidence" value="ECO:0007669"/>
    <property type="project" value="TreeGrafter"/>
</dbReference>
<dbReference type="AlphaFoldDB" id="A0A6P4G0W9"/>
<dbReference type="RefSeq" id="XP_016991106.1">
    <property type="nucleotide sequence ID" value="XM_017135617.1"/>
</dbReference>
<dbReference type="GO" id="GO:0031175">
    <property type="term" value="P:neuron projection development"/>
    <property type="evidence" value="ECO:0007669"/>
    <property type="project" value="TreeGrafter"/>
</dbReference>
<evidence type="ECO:0000259" key="19">
    <source>
        <dbReference type="PROSITE" id="PS50106"/>
    </source>
</evidence>
<evidence type="ECO:0000256" key="16">
    <source>
        <dbReference type="SAM" id="MobiDB-lite"/>
    </source>
</evidence>
<accession>A0A6P4G0W9</accession>
<dbReference type="GO" id="GO:0005737">
    <property type="term" value="C:cytoplasm"/>
    <property type="evidence" value="ECO:0007669"/>
    <property type="project" value="TreeGrafter"/>
</dbReference>
<evidence type="ECO:0000256" key="2">
    <source>
        <dbReference type="ARBA" id="ARBA00022473"/>
    </source>
</evidence>
<dbReference type="Gene3D" id="2.30.42.10">
    <property type="match status" value="1"/>
</dbReference>
<feature type="region of interest" description="Disordered" evidence="16">
    <location>
        <begin position="666"/>
        <end position="695"/>
    </location>
</feature>
<dbReference type="PROSITE" id="PS50106">
    <property type="entry name" value="PDZ"/>
    <property type="match status" value="1"/>
</dbReference>
<dbReference type="GO" id="GO:0051015">
    <property type="term" value="F:actin filament binding"/>
    <property type="evidence" value="ECO:0007669"/>
    <property type="project" value="TreeGrafter"/>
</dbReference>
<dbReference type="OrthoDB" id="62701at2759"/>
<keyword evidence="6" id="KW-0524">Neurogenesis</keyword>
<feature type="region of interest" description="Disordered" evidence="16">
    <location>
        <begin position="163"/>
        <end position="187"/>
    </location>
</feature>
<keyword evidence="7" id="KW-0770">Synapse</keyword>
<evidence type="ECO:0000256" key="15">
    <source>
        <dbReference type="ARBA" id="ARBA00082439"/>
    </source>
</evidence>
<evidence type="ECO:0000256" key="14">
    <source>
        <dbReference type="ARBA" id="ARBA00077125"/>
    </source>
</evidence>
<keyword evidence="17" id="KW-0732">Signal</keyword>
<dbReference type="GO" id="GO:0019722">
    <property type="term" value="P:calcium-mediated signaling"/>
    <property type="evidence" value="ECO:0007669"/>
    <property type="project" value="TreeGrafter"/>
</dbReference>
<gene>
    <name evidence="20" type="primary">LOC108053052</name>
</gene>
<feature type="chain" id="PRO_5028116385" description="Neurabin-1" evidence="17">
    <location>
        <begin position="19"/>
        <end position="695"/>
    </location>
</feature>
<dbReference type="SMART" id="SM00454">
    <property type="entry name" value="SAM"/>
    <property type="match status" value="1"/>
</dbReference>
<dbReference type="InterPro" id="IPR001478">
    <property type="entry name" value="PDZ"/>
</dbReference>
<dbReference type="InterPro" id="IPR043446">
    <property type="entry name" value="Neurabin-like"/>
</dbReference>
<dbReference type="GO" id="GO:0015629">
    <property type="term" value="C:actin cytoskeleton"/>
    <property type="evidence" value="ECO:0007669"/>
    <property type="project" value="TreeGrafter"/>
</dbReference>
<dbReference type="GO" id="GO:0030425">
    <property type="term" value="C:dendrite"/>
    <property type="evidence" value="ECO:0007669"/>
    <property type="project" value="TreeGrafter"/>
</dbReference>
<evidence type="ECO:0000256" key="6">
    <source>
        <dbReference type="ARBA" id="ARBA00022902"/>
    </source>
</evidence>
<feature type="domain" description="PDZ" evidence="19">
    <location>
        <begin position="408"/>
        <end position="496"/>
    </location>
</feature>
<dbReference type="InterPro" id="IPR013761">
    <property type="entry name" value="SAM/pointed_sf"/>
</dbReference>